<dbReference type="PROSITE" id="PS51375">
    <property type="entry name" value="PPR"/>
    <property type="match status" value="7"/>
</dbReference>
<accession>A0A2P5WF71</accession>
<dbReference type="EMBL" id="KZ667852">
    <property type="protein sequence ID" value="PPR89732.1"/>
    <property type="molecule type" value="Genomic_DNA"/>
</dbReference>
<dbReference type="Gene3D" id="1.25.40.10">
    <property type="entry name" value="Tetratricopeptide repeat domain"/>
    <property type="match status" value="5"/>
</dbReference>
<dbReference type="InterPro" id="IPR011990">
    <property type="entry name" value="TPR-like_helical_dom_sf"/>
</dbReference>
<protein>
    <recommendedName>
        <fullName evidence="5">Pentacotripeptide-repeat region of PRORP domain-containing protein</fullName>
    </recommendedName>
</protein>
<keyword evidence="1" id="KW-0677">Repeat</keyword>
<name>A0A2P5WF71_GOSBA</name>
<evidence type="ECO:0000313" key="3">
    <source>
        <dbReference type="EMBL" id="PPR89732.1"/>
    </source>
</evidence>
<feature type="repeat" description="PPR" evidence="2">
    <location>
        <begin position="397"/>
        <end position="431"/>
    </location>
</feature>
<feature type="repeat" description="PPR" evidence="2">
    <location>
        <begin position="256"/>
        <end position="290"/>
    </location>
</feature>
<evidence type="ECO:0000313" key="4">
    <source>
        <dbReference type="Proteomes" id="UP000239757"/>
    </source>
</evidence>
<reference evidence="3 4" key="1">
    <citation type="submission" date="2015-01" db="EMBL/GenBank/DDBJ databases">
        <title>Genome of allotetraploid Gossypium barbadense reveals genomic plasticity and fiber elongation in cotton evolution.</title>
        <authorList>
            <person name="Chen X."/>
            <person name="Liu X."/>
            <person name="Zhao B."/>
            <person name="Zheng H."/>
            <person name="Hu Y."/>
            <person name="Lu G."/>
            <person name="Yang C."/>
            <person name="Chen J."/>
            <person name="Shan C."/>
            <person name="Zhang L."/>
            <person name="Zhou Y."/>
            <person name="Wang L."/>
            <person name="Guo W."/>
            <person name="Bai Y."/>
            <person name="Ruan J."/>
            <person name="Shangguan X."/>
            <person name="Mao Y."/>
            <person name="Jiang J."/>
            <person name="Zhu Y."/>
            <person name="Lei J."/>
            <person name="Kang H."/>
            <person name="Chen S."/>
            <person name="He X."/>
            <person name="Wang R."/>
            <person name="Wang Y."/>
            <person name="Chen J."/>
            <person name="Wang L."/>
            <person name="Yu S."/>
            <person name="Wang B."/>
            <person name="Wei J."/>
            <person name="Song S."/>
            <person name="Lu X."/>
            <person name="Gao Z."/>
            <person name="Gu W."/>
            <person name="Deng X."/>
            <person name="Ma D."/>
            <person name="Wang S."/>
            <person name="Liang W."/>
            <person name="Fang L."/>
            <person name="Cai C."/>
            <person name="Zhu X."/>
            <person name="Zhou B."/>
            <person name="Zhang Y."/>
            <person name="Chen Z."/>
            <person name="Xu S."/>
            <person name="Zhu R."/>
            <person name="Wang S."/>
            <person name="Zhang T."/>
            <person name="Zhao G."/>
        </authorList>
    </citation>
    <scope>NUCLEOTIDE SEQUENCE [LARGE SCALE GENOMIC DNA]</scope>
    <source>
        <strain evidence="4">cv. Xinhai21</strain>
        <tissue evidence="3">Leaf</tissue>
    </source>
</reference>
<dbReference type="SUPFAM" id="SSF81901">
    <property type="entry name" value="HCP-like"/>
    <property type="match status" value="1"/>
</dbReference>
<dbReference type="InterPro" id="IPR002885">
    <property type="entry name" value="PPR_rpt"/>
</dbReference>
<dbReference type="Pfam" id="PF12854">
    <property type="entry name" value="PPR_1"/>
    <property type="match status" value="2"/>
</dbReference>
<evidence type="ECO:0000256" key="1">
    <source>
        <dbReference type="ARBA" id="ARBA00022737"/>
    </source>
</evidence>
<evidence type="ECO:0000256" key="2">
    <source>
        <dbReference type="PROSITE-ProRule" id="PRU00708"/>
    </source>
</evidence>
<dbReference type="Pfam" id="PF13041">
    <property type="entry name" value="PPR_2"/>
    <property type="match status" value="2"/>
</dbReference>
<feature type="repeat" description="PPR" evidence="2">
    <location>
        <begin position="221"/>
        <end position="255"/>
    </location>
</feature>
<dbReference type="AlphaFoldDB" id="A0A2P5WF71"/>
<evidence type="ECO:0008006" key="5">
    <source>
        <dbReference type="Google" id="ProtNLM"/>
    </source>
</evidence>
<feature type="repeat" description="PPR" evidence="2">
    <location>
        <begin position="327"/>
        <end position="361"/>
    </location>
</feature>
<feature type="repeat" description="PPR" evidence="2">
    <location>
        <begin position="467"/>
        <end position="501"/>
    </location>
</feature>
<dbReference type="PANTHER" id="PTHR45613">
    <property type="entry name" value="PENTATRICOPEPTIDE REPEAT-CONTAINING PROTEIN"/>
    <property type="match status" value="1"/>
</dbReference>
<sequence>MLGQSLWKTRPALWSFSKFSPIARKEMHYALDQLASSSSDEQEIIGTPNMNHFVNRVFELHRVEVVETLNTLREQPDKALSFFNRLKEDGFSHDVCTYASIIRILCQCCWERKLDSVLLEIIGREKHLGFKVMDLFEILEEGLEGEDSNLLVRLSNALVKAYVSVEMFDEVIDILFQTQRRGFIPHIFSCNFLMNRLICCGKVDMAIAVYQQLKRLGLKANDYTYGIMIKAFCRKGNFEKVVGIFQEMDEARVRPNAVAYTTYIEGLCMHGRTEFGYEVLKAWRESKIPLDDAFAYYVVIKGFCDEMKLEEAADVLFEAELHGIVLDTFPYGALIRGYCKCGNIDRALEVHDEMMSNGIKTNCVILSYILQSLCQMGRDFEAVNQFKKFTNFGIFLDEVCYNVVADALCKAGKVEEAVELLDEMKGKQISPDIINYTTLINGYCLQGKVEDAVNLFKEMLENGHKPDIVSFNVLVGGLARNGHARKAIGLLNHAEKQSLQCEIVMRNMIIKGLCIGGKVREAEDFLDSLPDKCFENDAALVDGYIESRLTKKAFKLFLKLANQGFLVRKASCSKLLSSLCKDPLNSFHCILSCRVAILHTRRFILSCIESSRRMSKSARLALSRATVGLQPKRRAVLKDVTNVCDDTSYMDCKNATKNRTLMRRTPKGLRILPLEIPSAEEDVKAKLADSLSKIRMMETQEITLPVIPEERELLESKCCAREHAAADAMPSKHTSTIDVEVQRYRKIGLCSV</sequence>
<dbReference type="NCBIfam" id="TIGR00756">
    <property type="entry name" value="PPR"/>
    <property type="match status" value="4"/>
</dbReference>
<feature type="repeat" description="PPR" evidence="2">
    <location>
        <begin position="432"/>
        <end position="466"/>
    </location>
</feature>
<dbReference type="Proteomes" id="UP000239757">
    <property type="component" value="Unassembled WGS sequence"/>
</dbReference>
<dbReference type="PANTHER" id="PTHR45613:SF4">
    <property type="entry name" value="PENTATRICOPEPTIDE (PPR) REPEAT PROTEIN"/>
    <property type="match status" value="1"/>
</dbReference>
<feature type="repeat" description="PPR" evidence="2">
    <location>
        <begin position="292"/>
        <end position="326"/>
    </location>
</feature>
<dbReference type="OrthoDB" id="185373at2759"/>
<dbReference type="Pfam" id="PF01535">
    <property type="entry name" value="PPR"/>
    <property type="match status" value="2"/>
</dbReference>
<proteinExistence type="predicted"/>
<organism evidence="3 4">
    <name type="scientific">Gossypium barbadense</name>
    <name type="common">Sea Island cotton</name>
    <name type="synonym">Hibiscus barbadensis</name>
    <dbReference type="NCBI Taxonomy" id="3634"/>
    <lineage>
        <taxon>Eukaryota</taxon>
        <taxon>Viridiplantae</taxon>
        <taxon>Streptophyta</taxon>
        <taxon>Embryophyta</taxon>
        <taxon>Tracheophyta</taxon>
        <taxon>Spermatophyta</taxon>
        <taxon>Magnoliopsida</taxon>
        <taxon>eudicotyledons</taxon>
        <taxon>Gunneridae</taxon>
        <taxon>Pentapetalae</taxon>
        <taxon>rosids</taxon>
        <taxon>malvids</taxon>
        <taxon>Malvales</taxon>
        <taxon>Malvaceae</taxon>
        <taxon>Malvoideae</taxon>
        <taxon>Gossypium</taxon>
    </lineage>
</organism>
<gene>
    <name evidence="3" type="ORF">GOBAR_AA30960</name>
</gene>